<name>A0A3S3NEG5_9ACAR</name>
<sequence length="404" mass="47306">MSLSNPTLLFRLYEEEIERSISPRSETKINGAIDYTFNYNMKLLHLFTKTGQSFAISPLAMTTSFVSLIVTFSDKTRKQLCRSIFNIDDLNEEEENLMLQQTNLHLDLILRNATDSMDFNLFLFIDEEYDIFPEYEKLFAETLRMQVKYINFRSNASQQINQLIGQDEITVSTEANMLLVGVTAFSPFWRKRLQKSEDLLAFHNEDSTISFTRFLYGRGIYRIGRDQKFKCTVLEMRLECHQMRMEWQNMSVVFYLPDEEMDINSISQASKNECICEDISRMIDTSSFPFEDVCVWIPEFRLHTKENMKPFIRELGINLMFDSESKNRLRVAKDTSSQCFILDDIVQICTFETKANAVKQEDEDIDDCSLFICNRPFMFAVTAVIRGNKVIIYQGLINKLLTQY</sequence>
<comment type="similarity">
    <text evidence="1 5">Belongs to the serpin family.</text>
</comment>
<organism evidence="7 8">
    <name type="scientific">Dinothrombium tinctorium</name>
    <dbReference type="NCBI Taxonomy" id="1965070"/>
    <lineage>
        <taxon>Eukaryota</taxon>
        <taxon>Metazoa</taxon>
        <taxon>Ecdysozoa</taxon>
        <taxon>Arthropoda</taxon>
        <taxon>Chelicerata</taxon>
        <taxon>Arachnida</taxon>
        <taxon>Acari</taxon>
        <taxon>Acariformes</taxon>
        <taxon>Trombidiformes</taxon>
        <taxon>Prostigmata</taxon>
        <taxon>Anystina</taxon>
        <taxon>Parasitengona</taxon>
        <taxon>Trombidioidea</taxon>
        <taxon>Trombidiidae</taxon>
        <taxon>Dinothrombium</taxon>
    </lineage>
</organism>
<evidence type="ECO:0000256" key="2">
    <source>
        <dbReference type="ARBA" id="ARBA00022690"/>
    </source>
</evidence>
<dbReference type="Pfam" id="PF00079">
    <property type="entry name" value="Serpin"/>
    <property type="match status" value="1"/>
</dbReference>
<dbReference type="InterPro" id="IPR042185">
    <property type="entry name" value="Serpin_sf_2"/>
</dbReference>
<evidence type="ECO:0000313" key="7">
    <source>
        <dbReference type="EMBL" id="RWS01014.1"/>
    </source>
</evidence>
<accession>A0A3S3NEG5</accession>
<evidence type="ECO:0000256" key="1">
    <source>
        <dbReference type="ARBA" id="ARBA00009500"/>
    </source>
</evidence>
<keyword evidence="4" id="KW-0325">Glycoprotein</keyword>
<dbReference type="AlphaFoldDB" id="A0A3S3NEG5"/>
<evidence type="ECO:0000256" key="3">
    <source>
        <dbReference type="ARBA" id="ARBA00022900"/>
    </source>
</evidence>
<evidence type="ECO:0000256" key="5">
    <source>
        <dbReference type="RuleBase" id="RU000411"/>
    </source>
</evidence>
<dbReference type="Proteomes" id="UP000285301">
    <property type="component" value="Unassembled WGS sequence"/>
</dbReference>
<evidence type="ECO:0000256" key="4">
    <source>
        <dbReference type="ARBA" id="ARBA00023180"/>
    </source>
</evidence>
<dbReference type="OrthoDB" id="9440847at2759"/>
<evidence type="ECO:0000259" key="6">
    <source>
        <dbReference type="SMART" id="SM00093"/>
    </source>
</evidence>
<proteinExistence type="inferred from homology"/>
<evidence type="ECO:0000313" key="8">
    <source>
        <dbReference type="Proteomes" id="UP000285301"/>
    </source>
</evidence>
<dbReference type="GO" id="GO:0004867">
    <property type="term" value="F:serine-type endopeptidase inhibitor activity"/>
    <property type="evidence" value="ECO:0007669"/>
    <property type="project" value="UniProtKB-KW"/>
</dbReference>
<dbReference type="InterPro" id="IPR000215">
    <property type="entry name" value="Serpin_fam"/>
</dbReference>
<gene>
    <name evidence="7" type="ORF">B4U79_16783</name>
</gene>
<keyword evidence="3" id="KW-0722">Serine protease inhibitor</keyword>
<dbReference type="PANTHER" id="PTHR11461">
    <property type="entry name" value="SERINE PROTEASE INHIBITOR, SERPIN"/>
    <property type="match status" value="1"/>
</dbReference>
<dbReference type="SMART" id="SM00093">
    <property type="entry name" value="SERPIN"/>
    <property type="match status" value="1"/>
</dbReference>
<dbReference type="InterPro" id="IPR042178">
    <property type="entry name" value="Serpin_sf_1"/>
</dbReference>
<dbReference type="EMBL" id="NCKU01010018">
    <property type="protein sequence ID" value="RWS01014.1"/>
    <property type="molecule type" value="Genomic_DNA"/>
</dbReference>
<dbReference type="SUPFAM" id="SSF56574">
    <property type="entry name" value="Serpins"/>
    <property type="match status" value="1"/>
</dbReference>
<reference evidence="7 8" key="1">
    <citation type="journal article" date="2018" name="Gigascience">
        <title>Genomes of trombidid mites reveal novel predicted allergens and laterally-transferred genes associated with secondary metabolism.</title>
        <authorList>
            <person name="Dong X."/>
            <person name="Chaisiri K."/>
            <person name="Xia D."/>
            <person name="Armstrong S.D."/>
            <person name="Fang Y."/>
            <person name="Donnelly M.J."/>
            <person name="Kadowaki T."/>
            <person name="McGarry J.W."/>
            <person name="Darby A.C."/>
            <person name="Makepeace B.L."/>
        </authorList>
    </citation>
    <scope>NUCLEOTIDE SEQUENCE [LARGE SCALE GENOMIC DNA]</scope>
    <source>
        <strain evidence="7">UoL-WK</strain>
    </source>
</reference>
<dbReference type="PANTHER" id="PTHR11461:SF211">
    <property type="entry name" value="GH10112P-RELATED"/>
    <property type="match status" value="1"/>
</dbReference>
<keyword evidence="8" id="KW-1185">Reference proteome</keyword>
<dbReference type="Gene3D" id="2.30.39.10">
    <property type="entry name" value="Alpha-1-antitrypsin, domain 1"/>
    <property type="match status" value="1"/>
</dbReference>
<protein>
    <submittedName>
        <fullName evidence="7">Serpin A12-like protein</fullName>
    </submittedName>
</protein>
<dbReference type="InterPro" id="IPR036186">
    <property type="entry name" value="Serpin_sf"/>
</dbReference>
<dbReference type="InterPro" id="IPR023796">
    <property type="entry name" value="Serpin_dom"/>
</dbReference>
<dbReference type="GO" id="GO:0005615">
    <property type="term" value="C:extracellular space"/>
    <property type="evidence" value="ECO:0007669"/>
    <property type="project" value="InterPro"/>
</dbReference>
<comment type="caution">
    <text evidence="7">The sequence shown here is derived from an EMBL/GenBank/DDBJ whole genome shotgun (WGS) entry which is preliminary data.</text>
</comment>
<keyword evidence="2" id="KW-0646">Protease inhibitor</keyword>
<dbReference type="Gene3D" id="3.30.497.10">
    <property type="entry name" value="Antithrombin, subunit I, domain 2"/>
    <property type="match status" value="1"/>
</dbReference>
<feature type="domain" description="Serpin" evidence="6">
    <location>
        <begin position="41"/>
        <end position="400"/>
    </location>
</feature>